<accession>A0A8S0W9N1</accession>
<evidence type="ECO:0000256" key="4">
    <source>
        <dbReference type="ARBA" id="ARBA00022643"/>
    </source>
</evidence>
<dbReference type="InterPro" id="IPR013785">
    <property type="entry name" value="Aldolase_TIM"/>
</dbReference>
<reference evidence="7" key="1">
    <citation type="submission" date="2014-11" db="EMBL/GenBank/DDBJ databases">
        <authorList>
            <person name="Hornung B.V."/>
        </authorList>
    </citation>
    <scope>NUCLEOTIDE SEQUENCE</scope>
    <source>
        <strain evidence="7">INE</strain>
    </source>
</reference>
<proteinExistence type="predicted"/>
<keyword evidence="5 6" id="KW-0560">Oxidoreductase</keyword>
<dbReference type="GO" id="GO:0018580">
    <property type="term" value="F:nitronate monooxygenase activity"/>
    <property type="evidence" value="ECO:0007669"/>
    <property type="project" value="InterPro"/>
</dbReference>
<comment type="function">
    <text evidence="1">Nitronate monooxygenase that uses molecular oxygen to catalyze the oxidative denitrification of alkyl nitronates. Acts on propionate 3-nitronate (P3N), the presumed physiological substrate. Probably functions in the detoxification of P3N, a metabolic poison produced by plants and fungi as a defense mechanism.</text>
</comment>
<dbReference type="SUPFAM" id="SSF51412">
    <property type="entry name" value="Inosine monophosphate dehydrogenase (IMPDH)"/>
    <property type="match status" value="1"/>
</dbReference>
<evidence type="ECO:0000256" key="2">
    <source>
        <dbReference type="ARBA" id="ARBA00013457"/>
    </source>
</evidence>
<dbReference type="PANTHER" id="PTHR32332:SF20">
    <property type="entry name" value="2-NITROPROPANE DIOXYGENASE-LIKE PROTEIN"/>
    <property type="match status" value="1"/>
</dbReference>
<evidence type="ECO:0000256" key="5">
    <source>
        <dbReference type="ARBA" id="ARBA00023002"/>
    </source>
</evidence>
<dbReference type="Gene3D" id="3.20.20.70">
    <property type="entry name" value="Aldolase class I"/>
    <property type="match status" value="1"/>
</dbReference>
<dbReference type="InterPro" id="IPR017569">
    <property type="entry name" value="Enoyl_ACP_red-II_put"/>
</dbReference>
<reference evidence="6" key="2">
    <citation type="submission" date="2020-01" db="EMBL/GenBank/DDBJ databases">
        <authorList>
            <person name="Hornung B."/>
        </authorList>
    </citation>
    <scope>NUCLEOTIDE SEQUENCE</scope>
    <source>
        <strain evidence="6">PacBioINE</strain>
    </source>
</reference>
<keyword evidence="8" id="KW-1185">Reference proteome</keyword>
<dbReference type="AlphaFoldDB" id="A0A8S0W9N1"/>
<evidence type="ECO:0000313" key="7">
    <source>
        <dbReference type="EMBL" id="CEJ06414.1"/>
    </source>
</evidence>
<dbReference type="NCBIfam" id="TIGR03151">
    <property type="entry name" value="enACPred_II"/>
    <property type="match status" value="1"/>
</dbReference>
<dbReference type="EMBL" id="CDGJ01000027">
    <property type="protein sequence ID" value="CEJ06414.1"/>
    <property type="molecule type" value="Genomic_DNA"/>
</dbReference>
<name>A0A8S0W9N1_9FIRM</name>
<evidence type="ECO:0000256" key="1">
    <source>
        <dbReference type="ARBA" id="ARBA00003535"/>
    </source>
</evidence>
<protein>
    <recommendedName>
        <fullName evidence="2">Probable nitronate monooxygenase</fullName>
    </recommendedName>
</protein>
<evidence type="ECO:0000313" key="8">
    <source>
        <dbReference type="Proteomes" id="UP001071230"/>
    </source>
</evidence>
<evidence type="ECO:0000313" key="6">
    <source>
        <dbReference type="EMBL" id="CAA7602729.1"/>
    </source>
</evidence>
<dbReference type="InterPro" id="IPR004136">
    <property type="entry name" value="NMO"/>
</dbReference>
<dbReference type="CDD" id="cd04730">
    <property type="entry name" value="NPD_like"/>
    <property type="match status" value="1"/>
</dbReference>
<dbReference type="Proteomes" id="UP000836597">
    <property type="component" value="Chromosome"/>
</dbReference>
<dbReference type="Pfam" id="PF03060">
    <property type="entry name" value="NMO"/>
    <property type="match status" value="2"/>
</dbReference>
<keyword evidence="3" id="KW-0285">Flavoprotein</keyword>
<keyword evidence="4" id="KW-0288">FMN</keyword>
<gene>
    <name evidence="7" type="ORF">DEACI_0862</name>
    <name evidence="6" type="ORF">DEACI_3408</name>
</gene>
<organism evidence="6">
    <name type="scientific">Acididesulfobacillus acetoxydans</name>
    <dbReference type="NCBI Taxonomy" id="1561005"/>
    <lineage>
        <taxon>Bacteria</taxon>
        <taxon>Bacillati</taxon>
        <taxon>Bacillota</taxon>
        <taxon>Clostridia</taxon>
        <taxon>Eubacteriales</taxon>
        <taxon>Peptococcaceae</taxon>
        <taxon>Acididesulfobacillus</taxon>
    </lineage>
</organism>
<dbReference type="PANTHER" id="PTHR32332">
    <property type="entry name" value="2-NITROPROPANE DIOXYGENASE"/>
    <property type="match status" value="1"/>
</dbReference>
<dbReference type="KEGG" id="aacx:DEACI_3408"/>
<dbReference type="Proteomes" id="UP001071230">
    <property type="component" value="Unassembled WGS sequence"/>
</dbReference>
<keyword evidence="6" id="KW-0503">Monooxygenase</keyword>
<evidence type="ECO:0000256" key="3">
    <source>
        <dbReference type="ARBA" id="ARBA00022630"/>
    </source>
</evidence>
<sequence>MGREGVERLIRTRICDLLNIEYPVFQGGMAWVATGELAAAVSEAGGLGIIGAGQAPASWVEAEIAKVKKLTSKPFGVNVMLMSPFVEEIIRVIVRERVPVITTGAGNPGKYVPVLKEVGTKVIPVVASVALAKRLEKAGADALVAEGMESGGHVGEVCTLPLVPQVVDAVHIPVIAAGGIADGRGLLAALALGAEGVQMGTRFMCAEECTVSGRVKEKILKARDRDTVVTGQSLGHPVRCLDNRFTREFARLEADGRAKEELEKFGTGKLRLAMVEGDVDNGSVMAGQVAGAVRKIEPAAEIIRSLLAEAEEAYAKLTAHFHK</sequence>
<dbReference type="EMBL" id="LR746496">
    <property type="protein sequence ID" value="CAA7602729.1"/>
    <property type="molecule type" value="Genomic_DNA"/>
</dbReference>